<reference evidence="1 2" key="2">
    <citation type="submission" date="2018-11" db="EMBL/GenBank/DDBJ databases">
        <authorList>
            <consortium name="Pathogen Informatics"/>
        </authorList>
    </citation>
    <scope>NUCLEOTIDE SEQUENCE [LARGE SCALE GENOMIC DNA]</scope>
</reference>
<name>A0A0N4XEX6_NIPBR</name>
<accession>A0A0N4XEX6</accession>
<gene>
    <name evidence="1" type="ORF">NBR_LOCUS1079</name>
</gene>
<evidence type="ECO:0000313" key="3">
    <source>
        <dbReference type="WBParaSite" id="NBR_0000107801-mRNA-1"/>
    </source>
</evidence>
<dbReference type="PANTHER" id="PTHR22900">
    <property type="entry name" value="PROTEIN CBG14245-RELATED"/>
    <property type="match status" value="1"/>
</dbReference>
<dbReference type="GO" id="GO:0047756">
    <property type="term" value="F:chondroitin 4-sulfotransferase activity"/>
    <property type="evidence" value="ECO:0007669"/>
    <property type="project" value="InterPro"/>
</dbReference>
<dbReference type="OMA" id="CGRENRY"/>
<dbReference type="InterPro" id="IPR007669">
    <property type="entry name" value="Chst-1-like"/>
</dbReference>
<dbReference type="WBParaSite" id="NBR_0000107801-mRNA-1">
    <property type="protein sequence ID" value="NBR_0000107801-mRNA-1"/>
    <property type="gene ID" value="NBR_0000107801"/>
</dbReference>
<dbReference type="PANTHER" id="PTHR22900:SF5">
    <property type="entry name" value="PROTEIN CBG14245"/>
    <property type="match status" value="1"/>
</dbReference>
<dbReference type="GO" id="GO:0050650">
    <property type="term" value="P:chondroitin sulfate proteoglycan biosynthetic process"/>
    <property type="evidence" value="ECO:0007669"/>
    <property type="project" value="InterPro"/>
</dbReference>
<evidence type="ECO:0000313" key="2">
    <source>
        <dbReference type="Proteomes" id="UP000271162"/>
    </source>
</evidence>
<keyword evidence="2" id="KW-1185">Reference proteome</keyword>
<dbReference type="GO" id="GO:0016020">
    <property type="term" value="C:membrane"/>
    <property type="evidence" value="ECO:0007669"/>
    <property type="project" value="InterPro"/>
</dbReference>
<evidence type="ECO:0000313" key="1">
    <source>
        <dbReference type="EMBL" id="VDL64311.1"/>
    </source>
</evidence>
<sequence length="126" mass="14822">MVTLSDAIFCYITNSTEFIANRRRISTENYTNRFCRRQNFAENLTLAQEAVKPRTQFVLVRHPIDRFLSAFVNKCIIERQETIDACFSCDGNMSCFVERLTEHLRNTYENNGDYTYIASHFAPQTW</sequence>
<organism evidence="3">
    <name type="scientific">Nippostrongylus brasiliensis</name>
    <name type="common">Rat hookworm</name>
    <dbReference type="NCBI Taxonomy" id="27835"/>
    <lineage>
        <taxon>Eukaryota</taxon>
        <taxon>Metazoa</taxon>
        <taxon>Ecdysozoa</taxon>
        <taxon>Nematoda</taxon>
        <taxon>Chromadorea</taxon>
        <taxon>Rhabditida</taxon>
        <taxon>Rhabditina</taxon>
        <taxon>Rhabditomorpha</taxon>
        <taxon>Strongyloidea</taxon>
        <taxon>Heligmosomidae</taxon>
        <taxon>Nippostrongylus</taxon>
    </lineage>
</organism>
<proteinExistence type="predicted"/>
<dbReference type="GO" id="GO:1902884">
    <property type="term" value="P:positive regulation of response to oxidative stress"/>
    <property type="evidence" value="ECO:0007669"/>
    <property type="project" value="InterPro"/>
</dbReference>
<dbReference type="EMBL" id="UYSL01000723">
    <property type="protein sequence ID" value="VDL64311.1"/>
    <property type="molecule type" value="Genomic_DNA"/>
</dbReference>
<dbReference type="InterPro" id="IPR005331">
    <property type="entry name" value="Sulfotransferase"/>
</dbReference>
<reference evidence="3" key="1">
    <citation type="submission" date="2017-02" db="UniProtKB">
        <authorList>
            <consortium name="WormBaseParasite"/>
        </authorList>
    </citation>
    <scope>IDENTIFICATION</scope>
</reference>
<dbReference type="Proteomes" id="UP000271162">
    <property type="component" value="Unassembled WGS sequence"/>
</dbReference>
<protein>
    <submittedName>
        <fullName evidence="3">Carbohydrate sulfotransferase</fullName>
    </submittedName>
</protein>
<dbReference type="Pfam" id="PF03567">
    <property type="entry name" value="Sulfotransfer_2"/>
    <property type="match status" value="1"/>
</dbReference>
<dbReference type="AlphaFoldDB" id="A0A0N4XEX6"/>